<evidence type="ECO:0000256" key="3">
    <source>
        <dbReference type="ARBA" id="ARBA00022475"/>
    </source>
</evidence>
<evidence type="ECO:0000256" key="6">
    <source>
        <dbReference type="ARBA" id="ARBA00022692"/>
    </source>
</evidence>
<evidence type="ECO:0000256" key="8">
    <source>
        <dbReference type="ARBA" id="ARBA00023136"/>
    </source>
</evidence>
<evidence type="ECO:0000256" key="1">
    <source>
        <dbReference type="ARBA" id="ARBA00004377"/>
    </source>
</evidence>
<keyword evidence="8 11" id="KW-0472">Membrane</keyword>
<sequence length="182" mass="19472">MRTDSSIHAALHGGTPSLVRQRGLTLVELLVVIAAMTLLFGWALPSFQALSARQEVSAEVLRLKTALALARNTAIARRATVTVCPSHDGLSCSNDDWTSPLMVIQGRAEGGNIGSDEVLRILDDSRVVSVSYRQDGRPVRYGALGRPAGHNGTFHICGRHDTGARVIVSNFGRVRVETGATC</sequence>
<accession>A0A368TTX4</accession>
<dbReference type="GO" id="GO:0015627">
    <property type="term" value="C:type II protein secretion system complex"/>
    <property type="evidence" value="ECO:0007669"/>
    <property type="project" value="InterPro"/>
</dbReference>
<keyword evidence="5" id="KW-0997">Cell inner membrane</keyword>
<dbReference type="EMBL" id="QPII01000011">
    <property type="protein sequence ID" value="RCV88239.1"/>
    <property type="molecule type" value="Genomic_DNA"/>
</dbReference>
<dbReference type="NCBIfam" id="TIGR02532">
    <property type="entry name" value="IV_pilin_GFxxxE"/>
    <property type="match status" value="1"/>
</dbReference>
<dbReference type="SUPFAM" id="SSF54523">
    <property type="entry name" value="Pili subunits"/>
    <property type="match status" value="1"/>
</dbReference>
<protein>
    <recommendedName>
        <fullName evidence="2">Type II secretion system protein H</fullName>
    </recommendedName>
    <alternativeName>
        <fullName evidence="10">General secretion pathway protein H</fullName>
    </alternativeName>
</protein>
<keyword evidence="6 11" id="KW-0812">Transmembrane</keyword>
<feature type="transmembrane region" description="Helical" evidence="11">
    <location>
        <begin position="24"/>
        <end position="44"/>
    </location>
</feature>
<dbReference type="RefSeq" id="WP_114479783.1">
    <property type="nucleotide sequence ID" value="NZ_QPII01000011.1"/>
</dbReference>
<dbReference type="Pfam" id="PF07963">
    <property type="entry name" value="N_methyl"/>
    <property type="match status" value="1"/>
</dbReference>
<keyword evidence="3" id="KW-1003">Cell membrane</keyword>
<evidence type="ECO:0000313" key="14">
    <source>
        <dbReference type="Proteomes" id="UP000252405"/>
    </source>
</evidence>
<dbReference type="PROSITE" id="PS00409">
    <property type="entry name" value="PROKAR_NTER_METHYL"/>
    <property type="match status" value="1"/>
</dbReference>
<keyword evidence="4" id="KW-0488">Methylation</keyword>
<keyword evidence="7 11" id="KW-1133">Transmembrane helix</keyword>
<dbReference type="OrthoDB" id="6182870at2"/>
<evidence type="ECO:0000256" key="9">
    <source>
        <dbReference type="ARBA" id="ARBA00025772"/>
    </source>
</evidence>
<dbReference type="InterPro" id="IPR022346">
    <property type="entry name" value="T2SS_GspH"/>
</dbReference>
<comment type="caution">
    <text evidence="13">The sequence shown here is derived from an EMBL/GenBank/DDBJ whole genome shotgun (WGS) entry which is preliminary data.</text>
</comment>
<name>A0A368TTX4_9GAMM</name>
<evidence type="ECO:0000256" key="7">
    <source>
        <dbReference type="ARBA" id="ARBA00022989"/>
    </source>
</evidence>
<gene>
    <name evidence="13" type="ORF">DU505_14920</name>
</gene>
<evidence type="ECO:0000256" key="5">
    <source>
        <dbReference type="ARBA" id="ARBA00022519"/>
    </source>
</evidence>
<dbReference type="InterPro" id="IPR012902">
    <property type="entry name" value="N_methyl_site"/>
</dbReference>
<dbReference type="Gene3D" id="3.55.40.10">
    <property type="entry name" value="minor pseudopilin epsh domain"/>
    <property type="match status" value="1"/>
</dbReference>
<evidence type="ECO:0000256" key="11">
    <source>
        <dbReference type="SAM" id="Phobius"/>
    </source>
</evidence>
<dbReference type="InterPro" id="IPR045584">
    <property type="entry name" value="Pilin-like"/>
</dbReference>
<comment type="similarity">
    <text evidence="9">Belongs to the GSP H family.</text>
</comment>
<evidence type="ECO:0000259" key="12">
    <source>
        <dbReference type="Pfam" id="PF12019"/>
    </source>
</evidence>
<organism evidence="13 14">
    <name type="scientific">Billgrantia montanilacus</name>
    <dbReference type="NCBI Taxonomy" id="2282305"/>
    <lineage>
        <taxon>Bacteria</taxon>
        <taxon>Pseudomonadati</taxon>
        <taxon>Pseudomonadota</taxon>
        <taxon>Gammaproteobacteria</taxon>
        <taxon>Oceanospirillales</taxon>
        <taxon>Halomonadaceae</taxon>
        <taxon>Billgrantia</taxon>
    </lineage>
</organism>
<feature type="domain" description="General secretion pathway GspH" evidence="12">
    <location>
        <begin position="62"/>
        <end position="170"/>
    </location>
</feature>
<comment type="subcellular location">
    <subcellularLocation>
        <location evidence="1">Cell inner membrane</location>
        <topology evidence="1">Single-pass membrane protein</topology>
    </subcellularLocation>
</comment>
<evidence type="ECO:0000256" key="10">
    <source>
        <dbReference type="ARBA" id="ARBA00030775"/>
    </source>
</evidence>
<reference evidence="13 14" key="1">
    <citation type="submission" date="2018-07" db="EMBL/GenBank/DDBJ databases">
        <title>Halomonas montanilacus sp. nov., isolated from Lake Pengyan on Tibetan Plateau.</title>
        <authorList>
            <person name="Lu H."/>
            <person name="Xing P."/>
            <person name="Wu Q."/>
        </authorList>
    </citation>
    <scope>NUCLEOTIDE SEQUENCE [LARGE SCALE GENOMIC DNA]</scope>
    <source>
        <strain evidence="13 14">PYC7W</strain>
    </source>
</reference>
<dbReference type="GO" id="GO:0005886">
    <property type="term" value="C:plasma membrane"/>
    <property type="evidence" value="ECO:0007669"/>
    <property type="project" value="UniProtKB-SubCell"/>
</dbReference>
<proteinExistence type="inferred from homology"/>
<dbReference type="Proteomes" id="UP000252405">
    <property type="component" value="Unassembled WGS sequence"/>
</dbReference>
<evidence type="ECO:0000256" key="4">
    <source>
        <dbReference type="ARBA" id="ARBA00022481"/>
    </source>
</evidence>
<evidence type="ECO:0000313" key="13">
    <source>
        <dbReference type="EMBL" id="RCV88239.1"/>
    </source>
</evidence>
<keyword evidence="14" id="KW-1185">Reference proteome</keyword>
<evidence type="ECO:0000256" key="2">
    <source>
        <dbReference type="ARBA" id="ARBA00021549"/>
    </source>
</evidence>
<dbReference type="Pfam" id="PF12019">
    <property type="entry name" value="GspH"/>
    <property type="match status" value="1"/>
</dbReference>
<dbReference type="GO" id="GO:0015628">
    <property type="term" value="P:protein secretion by the type II secretion system"/>
    <property type="evidence" value="ECO:0007669"/>
    <property type="project" value="InterPro"/>
</dbReference>
<dbReference type="AlphaFoldDB" id="A0A368TTX4"/>